<evidence type="ECO:0008006" key="3">
    <source>
        <dbReference type="Google" id="ProtNLM"/>
    </source>
</evidence>
<evidence type="ECO:0000313" key="2">
    <source>
        <dbReference type="Proteomes" id="UP000070328"/>
    </source>
</evidence>
<proteinExistence type="predicted"/>
<dbReference type="AlphaFoldDB" id="A0A135RYR2"/>
<comment type="caution">
    <text evidence="1">The sequence shown here is derived from an EMBL/GenBank/DDBJ whole genome shotgun (WGS) entry which is preliminary data.</text>
</comment>
<dbReference type="Gene3D" id="2.120.10.70">
    <property type="entry name" value="Fucose-specific lectin"/>
    <property type="match status" value="1"/>
</dbReference>
<dbReference type="EMBL" id="JFBX01000761">
    <property type="protein sequence ID" value="KXH28814.1"/>
    <property type="molecule type" value="Genomic_DNA"/>
</dbReference>
<sequence length="292" mass="31820">MTSAYTTLWKPGASQKLFIFGVSTNSYLTLREFDTSIPNNTQLGPATDPTSVPSTGLIIPDTSIAAISYGGLTRVFGFIATKASDGTQQTSLYQLSPVWQAVKAGTSKTKSTAAVAGKMTDGEVGYVYYIDVVGKVIEQSLTWKNPYIVQNQQLHKATYLAACLTEKGGRFIAYQLDTKYIEVYDVSGKHPCGQLVGTGNAKESTPLAIVSYSKVGENKSYINVYWQQTGTDKLWRSQSEDNGSNWTDKILINADSPDGSSISAIFDGVAQKVVLTYRYSAQDIKCWDDEVV</sequence>
<accession>A0A135RYR2</accession>
<protein>
    <recommendedName>
        <fullName evidence="3">Fucose-specific lectin</fullName>
    </recommendedName>
</protein>
<name>A0A135RYR2_9PEZI</name>
<evidence type="ECO:0000313" key="1">
    <source>
        <dbReference type="EMBL" id="KXH28814.1"/>
    </source>
</evidence>
<dbReference type="Proteomes" id="UP000070328">
    <property type="component" value="Unassembled WGS sequence"/>
</dbReference>
<gene>
    <name evidence="1" type="ORF">CSIM01_03464</name>
</gene>
<organism evidence="1 2">
    <name type="scientific">Colletotrichum simmondsii</name>
    <dbReference type="NCBI Taxonomy" id="703756"/>
    <lineage>
        <taxon>Eukaryota</taxon>
        <taxon>Fungi</taxon>
        <taxon>Dikarya</taxon>
        <taxon>Ascomycota</taxon>
        <taxon>Pezizomycotina</taxon>
        <taxon>Sordariomycetes</taxon>
        <taxon>Hypocreomycetidae</taxon>
        <taxon>Glomerellales</taxon>
        <taxon>Glomerellaceae</taxon>
        <taxon>Colletotrichum</taxon>
        <taxon>Colletotrichum acutatum species complex</taxon>
    </lineage>
</organism>
<keyword evidence="2" id="KW-1185">Reference proteome</keyword>
<reference evidence="1 2" key="1">
    <citation type="submission" date="2014-02" db="EMBL/GenBank/DDBJ databases">
        <title>The genome sequence of Colletotrichum simmondsii CBS122122.</title>
        <authorList>
            <person name="Baroncelli R."/>
            <person name="Thon M.R."/>
        </authorList>
    </citation>
    <scope>NUCLEOTIDE SEQUENCE [LARGE SCALE GENOMIC DNA]</scope>
    <source>
        <strain evidence="1 2">CBS122122</strain>
    </source>
</reference>